<sequence length="185" mass="19937">MIHRCWDQNALRRTLIRNGDPSARRRRQCDARPGAPGVTPDGTRVLTLLASRCLFHRASRALGCEDNSFHPDFSTASSFLPLGFSLLHEAGCSGEPGVTNRGVTAPSSTPERLGLAFGAITGPLPKMAIIYTLVSCSSRAVSCVYLRRTAGQLSLLLLAASKNKGEHPRRQVCTLAIKTLSHQAT</sequence>
<evidence type="ECO:0000313" key="1">
    <source>
        <dbReference type="EMBL" id="OSX70189.1"/>
    </source>
</evidence>
<reference evidence="1 2" key="1">
    <citation type="submission" date="2017-03" db="EMBL/GenBank/DDBJ databases">
        <title>WGS assembly of Porphyra umbilicalis.</title>
        <authorList>
            <person name="Brawley S.H."/>
            <person name="Blouin N.A."/>
            <person name="Ficko-Blean E."/>
            <person name="Wheeler G.L."/>
            <person name="Lohr M."/>
            <person name="Goodson H.V."/>
            <person name="Jenkins J.W."/>
            <person name="Blaby-Haas C.E."/>
            <person name="Helliwell K.E."/>
            <person name="Chan C."/>
            <person name="Marriage T."/>
            <person name="Bhattacharya D."/>
            <person name="Klein A.S."/>
            <person name="Badis Y."/>
            <person name="Brodie J."/>
            <person name="Cao Y."/>
            <person name="Collen J."/>
            <person name="Dittami S.M."/>
            <person name="Gachon C.M."/>
            <person name="Green B.R."/>
            <person name="Karpowicz S."/>
            <person name="Kim J.W."/>
            <person name="Kudahl U."/>
            <person name="Lin S."/>
            <person name="Michel G."/>
            <person name="Mittag M."/>
            <person name="Olson B.J."/>
            <person name="Pangilinan J."/>
            <person name="Peng Y."/>
            <person name="Qiu H."/>
            <person name="Shu S."/>
            <person name="Singer J.T."/>
            <person name="Smith A.G."/>
            <person name="Sprecher B.N."/>
            <person name="Wagner V."/>
            <person name="Wang W."/>
            <person name="Wang Z.-Y."/>
            <person name="Yan J."/>
            <person name="Yarish C."/>
            <person name="Zoeuner-Riek S."/>
            <person name="Zhuang Y."/>
            <person name="Zou Y."/>
            <person name="Lindquist E.A."/>
            <person name="Grimwood J."/>
            <person name="Barry K."/>
            <person name="Rokhsar D.S."/>
            <person name="Schmutz J."/>
            <person name="Stiller J.W."/>
            <person name="Grossman A.R."/>
            <person name="Prochnik S.E."/>
        </authorList>
    </citation>
    <scope>NUCLEOTIDE SEQUENCE [LARGE SCALE GENOMIC DNA]</scope>
    <source>
        <strain evidence="1">4086291</strain>
    </source>
</reference>
<proteinExistence type="predicted"/>
<evidence type="ECO:0000313" key="2">
    <source>
        <dbReference type="Proteomes" id="UP000218209"/>
    </source>
</evidence>
<accession>A0A1X6NNG2</accession>
<dbReference type="Proteomes" id="UP000218209">
    <property type="component" value="Unassembled WGS sequence"/>
</dbReference>
<keyword evidence="2" id="KW-1185">Reference proteome</keyword>
<organism evidence="1 2">
    <name type="scientific">Porphyra umbilicalis</name>
    <name type="common">Purple laver</name>
    <name type="synonym">Red alga</name>
    <dbReference type="NCBI Taxonomy" id="2786"/>
    <lineage>
        <taxon>Eukaryota</taxon>
        <taxon>Rhodophyta</taxon>
        <taxon>Bangiophyceae</taxon>
        <taxon>Bangiales</taxon>
        <taxon>Bangiaceae</taxon>
        <taxon>Porphyra</taxon>
    </lineage>
</organism>
<dbReference type="AlphaFoldDB" id="A0A1X6NNG2"/>
<protein>
    <submittedName>
        <fullName evidence="1">Uncharacterized protein</fullName>
    </submittedName>
</protein>
<name>A0A1X6NNG2_PORUM</name>
<gene>
    <name evidence="1" type="ORF">BU14_0861s0002</name>
</gene>
<dbReference type="EMBL" id="KV919296">
    <property type="protein sequence ID" value="OSX70189.1"/>
    <property type="molecule type" value="Genomic_DNA"/>
</dbReference>